<dbReference type="GO" id="GO:0015031">
    <property type="term" value="P:protein transport"/>
    <property type="evidence" value="ECO:0007669"/>
    <property type="project" value="UniProtKB-KW"/>
</dbReference>
<evidence type="ECO:0000256" key="2">
    <source>
        <dbReference type="ARBA" id="ARBA00009063"/>
    </source>
</evidence>
<feature type="region of interest" description="Disordered" evidence="9">
    <location>
        <begin position="16"/>
        <end position="40"/>
    </location>
</feature>
<dbReference type="Proteomes" id="UP000193922">
    <property type="component" value="Unassembled WGS sequence"/>
</dbReference>
<dbReference type="InterPro" id="IPR019529">
    <property type="entry name" value="Syntaxin-18_N"/>
</dbReference>
<dbReference type="OrthoDB" id="342981at2759"/>
<keyword evidence="8 10" id="KW-0472">Membrane</keyword>
<evidence type="ECO:0000256" key="3">
    <source>
        <dbReference type="ARBA" id="ARBA00022448"/>
    </source>
</evidence>
<dbReference type="GO" id="GO:0006890">
    <property type="term" value="P:retrograde vesicle-mediated transport, Golgi to endoplasmic reticulum"/>
    <property type="evidence" value="ECO:0007669"/>
    <property type="project" value="TreeGrafter"/>
</dbReference>
<feature type="transmembrane region" description="Helical" evidence="10">
    <location>
        <begin position="312"/>
        <end position="330"/>
    </location>
</feature>
<dbReference type="AlphaFoldDB" id="A0A1Y1VYN3"/>
<keyword evidence="6 10" id="KW-1133">Transmembrane helix</keyword>
<feature type="domain" description="SNARE-complex protein Syntaxin-18 N-terminal" evidence="11">
    <location>
        <begin position="1"/>
        <end position="95"/>
    </location>
</feature>
<accession>A0A1Y1VYN3</accession>
<dbReference type="PANTHER" id="PTHR15959">
    <property type="entry name" value="SYNTAXIN-18"/>
    <property type="match status" value="1"/>
</dbReference>
<evidence type="ECO:0000259" key="11">
    <source>
        <dbReference type="Pfam" id="PF10496"/>
    </source>
</evidence>
<dbReference type="GO" id="GO:0031201">
    <property type="term" value="C:SNARE complex"/>
    <property type="evidence" value="ECO:0007669"/>
    <property type="project" value="TreeGrafter"/>
</dbReference>
<evidence type="ECO:0000256" key="10">
    <source>
        <dbReference type="SAM" id="Phobius"/>
    </source>
</evidence>
<evidence type="ECO:0000256" key="4">
    <source>
        <dbReference type="ARBA" id="ARBA00022692"/>
    </source>
</evidence>
<keyword evidence="5" id="KW-0653">Protein transport</keyword>
<organism evidence="12 13">
    <name type="scientific">Linderina pennispora</name>
    <dbReference type="NCBI Taxonomy" id="61395"/>
    <lineage>
        <taxon>Eukaryota</taxon>
        <taxon>Fungi</taxon>
        <taxon>Fungi incertae sedis</taxon>
        <taxon>Zoopagomycota</taxon>
        <taxon>Kickxellomycotina</taxon>
        <taxon>Kickxellomycetes</taxon>
        <taxon>Kickxellales</taxon>
        <taxon>Kickxellaceae</taxon>
        <taxon>Linderina</taxon>
    </lineage>
</organism>
<comment type="subcellular location">
    <subcellularLocation>
        <location evidence="1">Membrane</location>
        <topology evidence="1">Single-pass type IV membrane protein</topology>
    </subcellularLocation>
</comment>
<dbReference type="GO" id="GO:0005783">
    <property type="term" value="C:endoplasmic reticulum"/>
    <property type="evidence" value="ECO:0007669"/>
    <property type="project" value="TreeGrafter"/>
</dbReference>
<evidence type="ECO:0000256" key="1">
    <source>
        <dbReference type="ARBA" id="ARBA00004211"/>
    </source>
</evidence>
<evidence type="ECO:0000256" key="7">
    <source>
        <dbReference type="ARBA" id="ARBA00023054"/>
    </source>
</evidence>
<evidence type="ECO:0000256" key="6">
    <source>
        <dbReference type="ARBA" id="ARBA00022989"/>
    </source>
</evidence>
<sequence>MDITGEFRRLVQQQTTKLEAQAGRGEKDTRRRDILPPRRPDFTRPNNIYLSEAYIIAKHLRALHQRVVSLRPSYLNLQTKSRRTSKLSDPERDEIDRGIKTAIRQMLSKIQALGELGEQTLEAEDDEPSDAKVLFKRLVGALDPRQAGGKPVVSGKDMIAAHQSSVAWWLNVRLQQTNTIHGNMQELYLKQKLERQRGMVSAQSFSKRPASDVRKEDDPVLSHLSEQELQQLQVENNSLMMEFESAMDKITETQKSLLEISTLQTQLANELSAQTQMTERLYSEAVGTVDAVDKGNEFLISARKHQSTARKWVLTVFIVLSLVLLFLDWFD</sequence>
<dbReference type="PANTHER" id="PTHR15959:SF0">
    <property type="entry name" value="SYNTAXIN-18"/>
    <property type="match status" value="1"/>
</dbReference>
<evidence type="ECO:0000313" key="13">
    <source>
        <dbReference type="Proteomes" id="UP000193922"/>
    </source>
</evidence>
<evidence type="ECO:0000256" key="5">
    <source>
        <dbReference type="ARBA" id="ARBA00022927"/>
    </source>
</evidence>
<comment type="caution">
    <text evidence="12">The sequence shown here is derived from an EMBL/GenBank/DDBJ whole genome shotgun (WGS) entry which is preliminary data.</text>
</comment>
<dbReference type="STRING" id="61395.A0A1Y1VYN3"/>
<keyword evidence="4 10" id="KW-0812">Transmembrane</keyword>
<dbReference type="EMBL" id="MCFD01000016">
    <property type="protein sequence ID" value="ORX66378.1"/>
    <property type="molecule type" value="Genomic_DNA"/>
</dbReference>
<dbReference type="Gene3D" id="1.20.5.110">
    <property type="match status" value="1"/>
</dbReference>
<protein>
    <recommendedName>
        <fullName evidence="11">SNARE-complex protein Syntaxin-18 N-terminal domain-containing protein</fullName>
    </recommendedName>
</protein>
<gene>
    <name evidence="12" type="ORF">DL89DRAFT_306872</name>
</gene>
<evidence type="ECO:0000256" key="8">
    <source>
        <dbReference type="ARBA" id="ARBA00023136"/>
    </source>
</evidence>
<name>A0A1Y1VYN3_9FUNG</name>
<dbReference type="GeneID" id="63807556"/>
<reference evidence="12 13" key="1">
    <citation type="submission" date="2016-07" db="EMBL/GenBank/DDBJ databases">
        <title>Pervasive Adenine N6-methylation of Active Genes in Fungi.</title>
        <authorList>
            <consortium name="DOE Joint Genome Institute"/>
            <person name="Mondo S.J."/>
            <person name="Dannebaum R.O."/>
            <person name="Kuo R.C."/>
            <person name="Labutti K."/>
            <person name="Haridas S."/>
            <person name="Kuo A."/>
            <person name="Salamov A."/>
            <person name="Ahrendt S.R."/>
            <person name="Lipzen A."/>
            <person name="Sullivan W."/>
            <person name="Andreopoulos W.B."/>
            <person name="Clum A."/>
            <person name="Lindquist E."/>
            <person name="Daum C."/>
            <person name="Ramamoorthy G.K."/>
            <person name="Gryganskyi A."/>
            <person name="Culley D."/>
            <person name="Magnuson J.K."/>
            <person name="James T.Y."/>
            <person name="O'Malley M.A."/>
            <person name="Stajich J.E."/>
            <person name="Spatafora J.W."/>
            <person name="Visel A."/>
            <person name="Grigoriev I.V."/>
        </authorList>
    </citation>
    <scope>NUCLEOTIDE SEQUENCE [LARGE SCALE GENOMIC DNA]</scope>
    <source>
        <strain evidence="12 13">ATCC 12442</strain>
    </source>
</reference>
<evidence type="ECO:0000256" key="9">
    <source>
        <dbReference type="SAM" id="MobiDB-lite"/>
    </source>
</evidence>
<evidence type="ECO:0000313" key="12">
    <source>
        <dbReference type="EMBL" id="ORX66378.1"/>
    </source>
</evidence>
<keyword evidence="7" id="KW-0175">Coiled coil</keyword>
<dbReference type="Pfam" id="PF10496">
    <property type="entry name" value="Syntaxin-18_N"/>
    <property type="match status" value="1"/>
</dbReference>
<keyword evidence="3" id="KW-0813">Transport</keyword>
<comment type="similarity">
    <text evidence="2">Belongs to the syntaxin family.</text>
</comment>
<proteinExistence type="inferred from homology"/>
<dbReference type="RefSeq" id="XP_040740388.1">
    <property type="nucleotide sequence ID" value="XM_040890908.1"/>
</dbReference>
<keyword evidence="13" id="KW-1185">Reference proteome</keyword>
<feature type="compositionally biased region" description="Basic and acidic residues" evidence="9">
    <location>
        <begin position="24"/>
        <end position="40"/>
    </location>
</feature>